<organism evidence="2 3">
    <name type="scientific">Corynebacterium timonense</name>
    <dbReference type="NCBI Taxonomy" id="441500"/>
    <lineage>
        <taxon>Bacteria</taxon>
        <taxon>Bacillati</taxon>
        <taxon>Actinomycetota</taxon>
        <taxon>Actinomycetes</taxon>
        <taxon>Mycobacteriales</taxon>
        <taxon>Corynebacteriaceae</taxon>
        <taxon>Corynebacterium</taxon>
    </lineage>
</organism>
<reference evidence="2 3" key="1">
    <citation type="submission" date="2016-10" db="EMBL/GenBank/DDBJ databases">
        <authorList>
            <person name="de Groot N.N."/>
        </authorList>
    </citation>
    <scope>NUCLEOTIDE SEQUENCE [LARGE SCALE GENOMIC DNA]</scope>
    <source>
        <strain evidence="2 3">DSM 45434</strain>
    </source>
</reference>
<dbReference type="PANTHER" id="PTHR28208:SF3">
    <property type="entry name" value="PHOSPHATIDATE PHOSPHATASE APP1"/>
    <property type="match status" value="1"/>
</dbReference>
<keyword evidence="3" id="KW-1185">Reference proteome</keyword>
<sequence>MAIADAARWVEARVRRAGVRAKARKAWIPAATGFTGYGTPGRARVLGRVLMADPAADASAARPQRGYRQFLTTPVPDMPVTVRLGARTVRTRTDDQGYVVALVEGHGLEPGWHTALLDAPLSAHPAPAPVRIIADDVTHGVISDIDDTIMVTNLPRALLAAWNSWVLRATNRRPVDGMARFLHAAHGPGEPVFYVSTGAWNTYGMLHDFMQRHGFPAGPMLLTDWGPTPTALFRSGPEHKRVQLRNLLIDFPGITWTLVGDDGQHDPMIYSGLVAEHPGRVKLVALRELTAPQHLLAHGTATTMEQPGDYRGVPAIYGADGDELLEQLRRAGG</sequence>
<proteinExistence type="predicted"/>
<evidence type="ECO:0000313" key="2">
    <source>
        <dbReference type="EMBL" id="SDS65696.1"/>
    </source>
</evidence>
<dbReference type="Pfam" id="PF09949">
    <property type="entry name" value="APP1_cat"/>
    <property type="match status" value="1"/>
</dbReference>
<evidence type="ECO:0000259" key="1">
    <source>
        <dbReference type="Pfam" id="PF09949"/>
    </source>
</evidence>
<dbReference type="OrthoDB" id="9789875at2"/>
<dbReference type="InterPro" id="IPR052935">
    <property type="entry name" value="Mg2+_PAP"/>
</dbReference>
<dbReference type="AlphaFoldDB" id="A0A1H1U0D1"/>
<protein>
    <submittedName>
        <fullName evidence="2">Phosphatidate phosphatase APP1</fullName>
    </submittedName>
</protein>
<gene>
    <name evidence="2" type="ORF">SAMN04488539_2113</name>
</gene>
<evidence type="ECO:0000313" key="3">
    <source>
        <dbReference type="Proteomes" id="UP000182237"/>
    </source>
</evidence>
<dbReference type="InterPro" id="IPR019236">
    <property type="entry name" value="APP1_cat"/>
</dbReference>
<dbReference type="eggNOG" id="COG4850">
    <property type="taxonomic scope" value="Bacteria"/>
</dbReference>
<dbReference type="GO" id="GO:0008195">
    <property type="term" value="F:phosphatidate phosphatase activity"/>
    <property type="evidence" value="ECO:0007669"/>
    <property type="project" value="InterPro"/>
</dbReference>
<dbReference type="STRING" id="1203190.GCA_000312345_00818"/>
<dbReference type="PANTHER" id="PTHR28208">
    <property type="entry name" value="PHOSPHATIDATE PHOSPHATASE APP1"/>
    <property type="match status" value="1"/>
</dbReference>
<feature type="domain" description="Phosphatidate phosphatase APP1 catalytic" evidence="1">
    <location>
        <begin position="140"/>
        <end position="288"/>
    </location>
</feature>
<dbReference type="Proteomes" id="UP000182237">
    <property type="component" value="Chromosome I"/>
</dbReference>
<dbReference type="RefSeq" id="WP_040420984.1">
    <property type="nucleotide sequence ID" value="NZ_LT629765.1"/>
</dbReference>
<accession>A0A1H1U0D1</accession>
<dbReference type="EMBL" id="LT629765">
    <property type="protein sequence ID" value="SDS65696.1"/>
    <property type="molecule type" value="Genomic_DNA"/>
</dbReference>
<name>A0A1H1U0D1_9CORY</name>